<comment type="subcellular location">
    <subcellularLocation>
        <location evidence="6">Golgi apparatus membrane</location>
        <topology evidence="6">Multi-pass membrane protein</topology>
    </subcellularLocation>
    <subcellularLocation>
        <location evidence="1">Membrane</location>
        <topology evidence="1">Multi-pass membrane protein</topology>
    </subcellularLocation>
</comment>
<comment type="similarity">
    <text evidence="2 6">Belongs to the YIP1 family.</text>
</comment>
<protein>
    <recommendedName>
        <fullName evidence="6">Protein YIP</fullName>
    </recommendedName>
</protein>
<feature type="domain" description="Yip1" evidence="7">
    <location>
        <begin position="31"/>
        <end position="175"/>
    </location>
</feature>
<feature type="transmembrane region" description="Helical" evidence="6">
    <location>
        <begin position="48"/>
        <end position="66"/>
    </location>
</feature>
<evidence type="ECO:0000259" key="7">
    <source>
        <dbReference type="Pfam" id="PF04893"/>
    </source>
</evidence>
<dbReference type="GO" id="GO:0048280">
    <property type="term" value="P:vesicle fusion with Golgi apparatus"/>
    <property type="evidence" value="ECO:0007669"/>
    <property type="project" value="TreeGrafter"/>
</dbReference>
<evidence type="ECO:0000256" key="6">
    <source>
        <dbReference type="RuleBase" id="RU361264"/>
    </source>
</evidence>
<dbReference type="PANTHER" id="PTHR21236">
    <property type="entry name" value="GOLGI MEMBRANE PROTEIN YIP1"/>
    <property type="match status" value="1"/>
</dbReference>
<feature type="transmembrane region" description="Helical" evidence="6">
    <location>
        <begin position="128"/>
        <end position="152"/>
    </location>
</feature>
<evidence type="ECO:0000313" key="9">
    <source>
        <dbReference type="Proteomes" id="UP000268162"/>
    </source>
</evidence>
<dbReference type="GO" id="GO:0000139">
    <property type="term" value="C:Golgi membrane"/>
    <property type="evidence" value="ECO:0007669"/>
    <property type="project" value="UniProtKB-SubCell"/>
</dbReference>
<keyword evidence="9" id="KW-1185">Reference proteome</keyword>
<name>A0A4Q0A0V0_9FUNG</name>
<feature type="transmembrane region" description="Helical" evidence="6">
    <location>
        <begin position="159"/>
        <end position="177"/>
    </location>
</feature>
<evidence type="ECO:0000256" key="2">
    <source>
        <dbReference type="ARBA" id="ARBA00010596"/>
    </source>
</evidence>
<evidence type="ECO:0000256" key="3">
    <source>
        <dbReference type="ARBA" id="ARBA00022692"/>
    </source>
</evidence>
<proteinExistence type="inferred from homology"/>
<dbReference type="Pfam" id="PF04893">
    <property type="entry name" value="Yip1"/>
    <property type="match status" value="1"/>
</dbReference>
<evidence type="ECO:0000256" key="4">
    <source>
        <dbReference type="ARBA" id="ARBA00022989"/>
    </source>
</evidence>
<reference evidence="9" key="1">
    <citation type="journal article" date="2018" name="Nat. Microbiol.">
        <title>Leveraging single-cell genomics to expand the fungal tree of life.</title>
        <authorList>
            <person name="Ahrendt S.R."/>
            <person name="Quandt C.A."/>
            <person name="Ciobanu D."/>
            <person name="Clum A."/>
            <person name="Salamov A."/>
            <person name="Andreopoulos B."/>
            <person name="Cheng J.F."/>
            <person name="Woyke T."/>
            <person name="Pelin A."/>
            <person name="Henrissat B."/>
            <person name="Reynolds N.K."/>
            <person name="Benny G.L."/>
            <person name="Smith M.E."/>
            <person name="James T.Y."/>
            <person name="Grigoriev I.V."/>
        </authorList>
    </citation>
    <scope>NUCLEOTIDE SEQUENCE [LARGE SCALE GENOMIC DNA]</scope>
    <source>
        <strain evidence="9">RSA 468</strain>
    </source>
</reference>
<dbReference type="PANTHER" id="PTHR21236:SF2">
    <property type="entry name" value="PROTEIN YIPF"/>
    <property type="match status" value="1"/>
</dbReference>
<dbReference type="InterPro" id="IPR006977">
    <property type="entry name" value="Yip1_dom"/>
</dbReference>
<keyword evidence="5 6" id="KW-0472">Membrane</keyword>
<feature type="transmembrane region" description="Helical" evidence="6">
    <location>
        <begin position="72"/>
        <end position="92"/>
    </location>
</feature>
<organism evidence="8 9">
    <name type="scientific">Dimargaris cristalligena</name>
    <dbReference type="NCBI Taxonomy" id="215637"/>
    <lineage>
        <taxon>Eukaryota</taxon>
        <taxon>Fungi</taxon>
        <taxon>Fungi incertae sedis</taxon>
        <taxon>Zoopagomycota</taxon>
        <taxon>Kickxellomycotina</taxon>
        <taxon>Dimargaritomycetes</taxon>
        <taxon>Dimargaritales</taxon>
        <taxon>Dimargaritaceae</taxon>
        <taxon>Dimargaris</taxon>
    </lineage>
</organism>
<sequence>AFGSGGLPGEPPLMEELGINFGHIATKSLTVLNPARAVPKDLMDDADMSGPLIFCLLFGTFLLFSGKVHFGYIYGVGLLGCLSVYFLLNLMSETGLDGYRTTSVLGYSLLPMVLLSSISLLLKLSSSIGYIFSCLAVLWCTYSASTVFVTVLSMSNQRLLVAYPVGLFYTCFALMTVF</sequence>
<evidence type="ECO:0000313" key="8">
    <source>
        <dbReference type="EMBL" id="RKP39061.1"/>
    </source>
</evidence>
<dbReference type="EMBL" id="ML002301">
    <property type="protein sequence ID" value="RKP39061.1"/>
    <property type="molecule type" value="Genomic_DNA"/>
</dbReference>
<dbReference type="STRING" id="215637.A0A4Q0A0V0"/>
<dbReference type="GO" id="GO:0006888">
    <property type="term" value="P:endoplasmic reticulum to Golgi vesicle-mediated transport"/>
    <property type="evidence" value="ECO:0007669"/>
    <property type="project" value="InterPro"/>
</dbReference>
<dbReference type="AlphaFoldDB" id="A0A4Q0A0V0"/>
<evidence type="ECO:0000256" key="1">
    <source>
        <dbReference type="ARBA" id="ARBA00004141"/>
    </source>
</evidence>
<keyword evidence="3 6" id="KW-0812">Transmembrane</keyword>
<keyword evidence="4 6" id="KW-1133">Transmembrane helix</keyword>
<feature type="transmembrane region" description="Helical" evidence="6">
    <location>
        <begin position="104"/>
        <end position="122"/>
    </location>
</feature>
<gene>
    <name evidence="8" type="ORF">BJ085DRAFT_21079</name>
</gene>
<dbReference type="Proteomes" id="UP000268162">
    <property type="component" value="Unassembled WGS sequence"/>
</dbReference>
<dbReference type="GO" id="GO:0005802">
    <property type="term" value="C:trans-Golgi network"/>
    <property type="evidence" value="ECO:0007669"/>
    <property type="project" value="TreeGrafter"/>
</dbReference>
<accession>A0A4Q0A0V0</accession>
<evidence type="ECO:0000256" key="5">
    <source>
        <dbReference type="ARBA" id="ARBA00023136"/>
    </source>
</evidence>
<dbReference type="InterPro" id="IPR045231">
    <property type="entry name" value="Yip1/4-like"/>
</dbReference>
<feature type="non-terminal residue" evidence="8">
    <location>
        <position position="1"/>
    </location>
</feature>